<reference evidence="3" key="2">
    <citation type="submission" date="2019-09" db="EMBL/GenBank/DDBJ databases">
        <authorList>
            <consortium name="NCBI Pathogen Detection Project"/>
        </authorList>
    </citation>
    <scope>NUCLEOTIDE SEQUENCE</scope>
    <source>
        <strain evidence="3">AUSMDU00005748</strain>
        <strain evidence="2">R404</strain>
    </source>
</reference>
<protein>
    <submittedName>
        <fullName evidence="3">Uncharacterized protein</fullName>
    </submittedName>
</protein>
<dbReference type="Proteomes" id="UP000868497">
    <property type="component" value="Unassembled WGS sequence"/>
</dbReference>
<reference evidence="1" key="4">
    <citation type="submission" date="2024-02" db="EMBL/GenBank/DDBJ databases">
        <authorList>
            <consortium name="Clinical and Environmental Microbiology Branch: Whole genome sequencing antimicrobial resistance pathogens in the healthcare setting"/>
        </authorList>
    </citation>
    <scope>NUCLEOTIDE SEQUENCE</scope>
    <source>
        <strain evidence="1">2023BB-00086</strain>
    </source>
</reference>
<organism evidence="3 6">
    <name type="scientific">Klebsiella oxytoca</name>
    <dbReference type="NCBI Taxonomy" id="571"/>
    <lineage>
        <taxon>Bacteria</taxon>
        <taxon>Pseudomonadati</taxon>
        <taxon>Pseudomonadota</taxon>
        <taxon>Gammaproteobacteria</taxon>
        <taxon>Enterobacterales</taxon>
        <taxon>Enterobacteriaceae</taxon>
        <taxon>Klebsiella/Raoultella group</taxon>
        <taxon>Klebsiella</taxon>
    </lineage>
</organism>
<reference evidence="3" key="1">
    <citation type="journal article" date="2018" name="Genome Biol.">
        <title>SKESA: strategic k-mer extension for scrupulous assemblies.</title>
        <authorList>
            <person name="Souvorov A."/>
            <person name="Agarwala R."/>
            <person name="Lipman D.J."/>
        </authorList>
    </citation>
    <scope>NUCLEOTIDE SEQUENCE</scope>
    <source>
        <strain evidence="3">AUSMDU00005748</strain>
        <strain evidence="2">R404</strain>
    </source>
</reference>
<dbReference type="PROSITE" id="PS51257">
    <property type="entry name" value="PROKAR_LIPOPROTEIN"/>
    <property type="match status" value="1"/>
</dbReference>
<dbReference type="EMBL" id="ABNOCX020000009">
    <property type="protein sequence ID" value="EML7083595.1"/>
    <property type="molecule type" value="Genomic_DNA"/>
</dbReference>
<name>A0A181YAS3_KLEOX</name>
<evidence type="ECO:0000313" key="2">
    <source>
        <dbReference type="EMBL" id="HAT1683594.1"/>
    </source>
</evidence>
<evidence type="ECO:0000313" key="1">
    <source>
        <dbReference type="EMBL" id="EML7083595.1"/>
    </source>
</evidence>
<gene>
    <name evidence="3" type="ORF">F6W21_06775</name>
    <name evidence="2" type="ORF">I8Y21_004346</name>
    <name evidence="4" type="ORF">J7S78_09680</name>
    <name evidence="1" type="ORF">RYF40_004079</name>
</gene>
<dbReference type="EMBL" id="JAGKON010000008">
    <property type="protein sequence ID" value="MBQ0600065.1"/>
    <property type="molecule type" value="Genomic_DNA"/>
</dbReference>
<keyword evidence="5" id="KW-1185">Reference proteome</keyword>
<dbReference type="Proteomes" id="UP000673434">
    <property type="component" value="Unassembled WGS sequence"/>
</dbReference>
<dbReference type="EMBL" id="DACSEO010000067">
    <property type="protein sequence ID" value="HAT1683594.1"/>
    <property type="molecule type" value="Genomic_DNA"/>
</dbReference>
<evidence type="ECO:0000313" key="5">
    <source>
        <dbReference type="Proteomes" id="UP000673434"/>
    </source>
</evidence>
<dbReference type="EMBL" id="DACXIC010000006">
    <property type="protein sequence ID" value="HAU4356030.1"/>
    <property type="molecule type" value="Genomic_DNA"/>
</dbReference>
<dbReference type="RefSeq" id="WP_004108350.1">
    <property type="nucleotide sequence ID" value="NZ_ABFNOZ020000010.1"/>
</dbReference>
<dbReference type="OrthoDB" id="6561428at2"/>
<evidence type="ECO:0000313" key="3">
    <source>
        <dbReference type="EMBL" id="HAU4356030.1"/>
    </source>
</evidence>
<dbReference type="Proteomes" id="UP000856143">
    <property type="component" value="Unassembled WGS sequence"/>
</dbReference>
<dbReference type="GeneID" id="93286744"/>
<reference evidence="4 5" key="3">
    <citation type="submission" date="2021-03" db="EMBL/GenBank/DDBJ databases">
        <authorList>
            <person name="Stanton E."/>
        </authorList>
    </citation>
    <scope>NUCLEOTIDE SEQUENCE [LARGE SCALE GENOMIC DNA]</scope>
    <source>
        <strain evidence="4 5">2020EL-00037</strain>
    </source>
</reference>
<evidence type="ECO:0000313" key="6">
    <source>
        <dbReference type="Proteomes" id="UP000868497"/>
    </source>
</evidence>
<evidence type="ECO:0000313" key="4">
    <source>
        <dbReference type="EMBL" id="MBQ0600065.1"/>
    </source>
</evidence>
<proteinExistence type="predicted"/>
<comment type="caution">
    <text evidence="3">The sequence shown here is derived from an EMBL/GenBank/DDBJ whole genome shotgun (WGS) entry which is preliminary data.</text>
</comment>
<accession>A0A181YAS3</accession>
<sequence>MEKMPLIHSVMPALVLPLWFIGCACLASGGQLQFSGSVITAACWNETGTSDILCQRQDRLERHITVENLIVPISSPYATIEKSYLDEDKQLTLLRVVYD</sequence>
<dbReference type="AlphaFoldDB" id="A0A181YAS3"/>